<reference evidence="1 2" key="1">
    <citation type="journal article" date="2021" name="Plant Biotechnol. J.">
        <title>Multi-omics assisted identification of the key and species-specific regulatory components of drought-tolerant mechanisms in Gossypium stocksii.</title>
        <authorList>
            <person name="Yu D."/>
            <person name="Ke L."/>
            <person name="Zhang D."/>
            <person name="Wu Y."/>
            <person name="Sun Y."/>
            <person name="Mei J."/>
            <person name="Sun J."/>
            <person name="Sun Y."/>
        </authorList>
    </citation>
    <scope>NUCLEOTIDE SEQUENCE [LARGE SCALE GENOMIC DNA]</scope>
    <source>
        <strain evidence="2">cv. E1</strain>
        <tissue evidence="1">Leaf</tissue>
    </source>
</reference>
<keyword evidence="2" id="KW-1185">Reference proteome</keyword>
<dbReference type="AlphaFoldDB" id="A0A9D3VUT8"/>
<evidence type="ECO:0000313" key="2">
    <source>
        <dbReference type="Proteomes" id="UP000828251"/>
    </source>
</evidence>
<evidence type="ECO:0000313" key="1">
    <source>
        <dbReference type="EMBL" id="KAH1097817.1"/>
    </source>
</evidence>
<sequence>MDDEIDDDSSWNKEYLITNIKLKPCLNESVKEPIHFLAKIEKVPTKGIDVFISSLFDDEDKAQVNRTSRHMEVKWLEDEEGLDVAKRRQL</sequence>
<accession>A0A9D3VUT8</accession>
<name>A0A9D3VUT8_9ROSI</name>
<dbReference type="EMBL" id="JAIQCV010000005">
    <property type="protein sequence ID" value="KAH1097817.1"/>
    <property type="molecule type" value="Genomic_DNA"/>
</dbReference>
<comment type="caution">
    <text evidence="1">The sequence shown here is derived from an EMBL/GenBank/DDBJ whole genome shotgun (WGS) entry which is preliminary data.</text>
</comment>
<organism evidence="1 2">
    <name type="scientific">Gossypium stocksii</name>
    <dbReference type="NCBI Taxonomy" id="47602"/>
    <lineage>
        <taxon>Eukaryota</taxon>
        <taxon>Viridiplantae</taxon>
        <taxon>Streptophyta</taxon>
        <taxon>Embryophyta</taxon>
        <taxon>Tracheophyta</taxon>
        <taxon>Spermatophyta</taxon>
        <taxon>Magnoliopsida</taxon>
        <taxon>eudicotyledons</taxon>
        <taxon>Gunneridae</taxon>
        <taxon>Pentapetalae</taxon>
        <taxon>rosids</taxon>
        <taxon>malvids</taxon>
        <taxon>Malvales</taxon>
        <taxon>Malvaceae</taxon>
        <taxon>Malvoideae</taxon>
        <taxon>Gossypium</taxon>
    </lineage>
</organism>
<protein>
    <submittedName>
        <fullName evidence="1">Uncharacterized protein</fullName>
    </submittedName>
</protein>
<proteinExistence type="predicted"/>
<dbReference type="Proteomes" id="UP000828251">
    <property type="component" value="Unassembled WGS sequence"/>
</dbReference>
<gene>
    <name evidence="1" type="ORF">J1N35_014738</name>
</gene>